<proteinExistence type="predicted"/>
<dbReference type="AlphaFoldDB" id="A0A7J8BQ45"/>
<evidence type="ECO:0000313" key="2">
    <source>
        <dbReference type="EMBL" id="KAF6400629.1"/>
    </source>
</evidence>
<protein>
    <submittedName>
        <fullName evidence="2">CD320 molecule</fullName>
    </submittedName>
</protein>
<feature type="transmembrane region" description="Helical" evidence="1">
    <location>
        <begin position="40"/>
        <end position="61"/>
    </location>
</feature>
<accession>A0A7J8BQ45</accession>
<keyword evidence="3" id="KW-1185">Reference proteome</keyword>
<keyword evidence="1" id="KW-0812">Transmembrane</keyword>
<gene>
    <name evidence="2" type="ORF">HJG63_002452</name>
</gene>
<keyword evidence="1" id="KW-1133">Transmembrane helix</keyword>
<name>A0A7J8BQ45_ROUAE</name>
<dbReference type="EMBL" id="JACASE010000016">
    <property type="protein sequence ID" value="KAF6400629.1"/>
    <property type="molecule type" value="Genomic_DNA"/>
</dbReference>
<organism evidence="2 3">
    <name type="scientific">Rousettus aegyptiacus</name>
    <name type="common">Egyptian fruit bat</name>
    <name type="synonym">Pteropus aegyptiacus</name>
    <dbReference type="NCBI Taxonomy" id="9407"/>
    <lineage>
        <taxon>Eukaryota</taxon>
        <taxon>Metazoa</taxon>
        <taxon>Chordata</taxon>
        <taxon>Craniata</taxon>
        <taxon>Vertebrata</taxon>
        <taxon>Euteleostomi</taxon>
        <taxon>Mammalia</taxon>
        <taxon>Eutheria</taxon>
        <taxon>Laurasiatheria</taxon>
        <taxon>Chiroptera</taxon>
        <taxon>Yinpterochiroptera</taxon>
        <taxon>Pteropodoidea</taxon>
        <taxon>Pteropodidae</taxon>
        <taxon>Rousettinae</taxon>
        <taxon>Rousettus</taxon>
    </lineage>
</organism>
<sequence length="88" mass="9065">MSVGMPVTSVTVESVTYTRNAATTLVGDQNSVQSGNRNTYGVIIAAALLSTGLVAAVLLAVSRLCAPLGLLVTVKESLMLSERKASLL</sequence>
<comment type="caution">
    <text evidence="2">The sequence shown here is derived from an EMBL/GenBank/DDBJ whole genome shotgun (WGS) entry which is preliminary data.</text>
</comment>
<evidence type="ECO:0000313" key="3">
    <source>
        <dbReference type="Proteomes" id="UP000593571"/>
    </source>
</evidence>
<reference evidence="2 3" key="1">
    <citation type="journal article" date="2020" name="Nature">
        <title>Six reference-quality genomes reveal evolution of bat adaptations.</title>
        <authorList>
            <person name="Jebb D."/>
            <person name="Huang Z."/>
            <person name="Pippel M."/>
            <person name="Hughes G.M."/>
            <person name="Lavrichenko K."/>
            <person name="Devanna P."/>
            <person name="Winkler S."/>
            <person name="Jermiin L.S."/>
            <person name="Skirmuntt E.C."/>
            <person name="Katzourakis A."/>
            <person name="Burkitt-Gray L."/>
            <person name="Ray D.A."/>
            <person name="Sullivan K.A.M."/>
            <person name="Roscito J.G."/>
            <person name="Kirilenko B.M."/>
            <person name="Davalos L.M."/>
            <person name="Corthals A.P."/>
            <person name="Power M.L."/>
            <person name="Jones G."/>
            <person name="Ransome R.D."/>
            <person name="Dechmann D.K.N."/>
            <person name="Locatelli A.G."/>
            <person name="Puechmaille S.J."/>
            <person name="Fedrigo O."/>
            <person name="Jarvis E.D."/>
            <person name="Hiller M."/>
            <person name="Vernes S.C."/>
            <person name="Myers E.W."/>
            <person name="Teeling E.C."/>
        </authorList>
    </citation>
    <scope>NUCLEOTIDE SEQUENCE [LARGE SCALE GENOMIC DNA]</scope>
    <source>
        <strain evidence="2">MRouAeg1</strain>
        <tissue evidence="2">Muscle</tissue>
    </source>
</reference>
<keyword evidence="1" id="KW-0472">Membrane</keyword>
<dbReference type="Proteomes" id="UP000593571">
    <property type="component" value="Unassembled WGS sequence"/>
</dbReference>
<evidence type="ECO:0000256" key="1">
    <source>
        <dbReference type="SAM" id="Phobius"/>
    </source>
</evidence>